<dbReference type="AlphaFoldDB" id="A0A562QGP8"/>
<accession>A0A562QGP8</accession>
<evidence type="ECO:0000313" key="3">
    <source>
        <dbReference type="Proteomes" id="UP000316291"/>
    </source>
</evidence>
<dbReference type="Proteomes" id="UP000316291">
    <property type="component" value="Unassembled WGS sequence"/>
</dbReference>
<sequence>MSELFKGNNDWRHQFPGRDEITSTIAFRVTHPLVENAGDILLEHQLQIDGNKPLVLSHSSNPEAKARAAALGFLEVSDSMMVLDPTKHDDKWKNEGGNWQRAGKPPLYLAATEDNSGNAKYTESVAKPANDPYDEEYDFM</sequence>
<protein>
    <submittedName>
        <fullName evidence="2">Type III effector protein NopP</fullName>
    </submittedName>
</protein>
<proteinExistence type="predicted"/>
<evidence type="ECO:0000256" key="1">
    <source>
        <dbReference type="SAM" id="MobiDB-lite"/>
    </source>
</evidence>
<organism evidence="2 3">
    <name type="scientific">Bradyrhizobium huanghuaihaiense</name>
    <dbReference type="NCBI Taxonomy" id="990078"/>
    <lineage>
        <taxon>Bacteria</taxon>
        <taxon>Pseudomonadati</taxon>
        <taxon>Pseudomonadota</taxon>
        <taxon>Alphaproteobacteria</taxon>
        <taxon>Hyphomicrobiales</taxon>
        <taxon>Nitrobacteraceae</taxon>
        <taxon>Bradyrhizobium</taxon>
    </lineage>
</organism>
<comment type="caution">
    <text evidence="2">The sequence shown here is derived from an EMBL/GenBank/DDBJ whole genome shotgun (WGS) entry which is preliminary data.</text>
</comment>
<dbReference type="RefSeq" id="WP_011084606.1">
    <property type="nucleotide sequence ID" value="NZ_VLLA01000056.1"/>
</dbReference>
<dbReference type="OrthoDB" id="9804669at2"/>
<dbReference type="EMBL" id="VLLA01000056">
    <property type="protein sequence ID" value="TWI55360.1"/>
    <property type="molecule type" value="Genomic_DNA"/>
</dbReference>
<keyword evidence="3" id="KW-1185">Reference proteome</keyword>
<gene>
    <name evidence="2" type="ORF">IQ16_08492</name>
</gene>
<feature type="region of interest" description="Disordered" evidence="1">
    <location>
        <begin position="111"/>
        <end position="140"/>
    </location>
</feature>
<dbReference type="GeneID" id="46488991"/>
<reference evidence="2 3" key="1">
    <citation type="journal article" date="2015" name="Stand. Genomic Sci.">
        <title>Genomic Encyclopedia of Bacterial and Archaeal Type Strains, Phase III: the genomes of soil and plant-associated and newly described type strains.</title>
        <authorList>
            <person name="Whitman W.B."/>
            <person name="Woyke T."/>
            <person name="Klenk H.P."/>
            <person name="Zhou Y."/>
            <person name="Lilburn T.G."/>
            <person name="Beck B.J."/>
            <person name="De Vos P."/>
            <person name="Vandamme P."/>
            <person name="Eisen J.A."/>
            <person name="Garrity G."/>
            <person name="Hugenholtz P."/>
            <person name="Kyrpides N.C."/>
        </authorList>
    </citation>
    <scope>NUCLEOTIDE SEQUENCE [LARGE SCALE GENOMIC DNA]</scope>
    <source>
        <strain evidence="2 3">CGMCC 1.10948</strain>
    </source>
</reference>
<evidence type="ECO:0000313" key="2">
    <source>
        <dbReference type="EMBL" id="TWI55360.1"/>
    </source>
</evidence>
<name>A0A562QGP8_9BRAD</name>